<dbReference type="KEGG" id="vcn:VOLCADRAFT_35772"/>
<dbReference type="SUPFAM" id="SSF55874">
    <property type="entry name" value="ATPase domain of HSP90 chaperone/DNA topoisomerase II/histidine kinase"/>
    <property type="match status" value="1"/>
</dbReference>
<reference evidence="2 3" key="1">
    <citation type="journal article" date="2010" name="Science">
        <title>Genomic analysis of organismal complexity in the multicellular green alga Volvox carteri.</title>
        <authorList>
            <person name="Prochnik S.E."/>
            <person name="Umen J."/>
            <person name="Nedelcu A.M."/>
            <person name="Hallmann A."/>
            <person name="Miller S.M."/>
            <person name="Nishii I."/>
            <person name="Ferris P."/>
            <person name="Kuo A."/>
            <person name="Mitros T."/>
            <person name="Fritz-Laylin L.K."/>
            <person name="Hellsten U."/>
            <person name="Chapman J."/>
            <person name="Simakov O."/>
            <person name="Rensing S.A."/>
            <person name="Terry A."/>
            <person name="Pangilinan J."/>
            <person name="Kapitonov V."/>
            <person name="Jurka J."/>
            <person name="Salamov A."/>
            <person name="Shapiro H."/>
            <person name="Schmutz J."/>
            <person name="Grimwood J."/>
            <person name="Lindquist E."/>
            <person name="Lucas S."/>
            <person name="Grigoriev I.V."/>
            <person name="Schmitt R."/>
            <person name="Kirk D."/>
            <person name="Rokhsar D.S."/>
        </authorList>
    </citation>
    <scope>NUCLEOTIDE SEQUENCE [LARGE SCALE GENOMIC DNA]</scope>
    <source>
        <strain evidence="3">f. Nagariensis / Eve</strain>
    </source>
</reference>
<feature type="non-terminal residue" evidence="2">
    <location>
        <position position="159"/>
    </location>
</feature>
<dbReference type="PANTHER" id="PTHR10073">
    <property type="entry name" value="DNA MISMATCH REPAIR PROTEIN MLH, PMS, MUTL"/>
    <property type="match status" value="1"/>
</dbReference>
<organism evidence="3">
    <name type="scientific">Volvox carteri f. nagariensis</name>
    <dbReference type="NCBI Taxonomy" id="3068"/>
    <lineage>
        <taxon>Eukaryota</taxon>
        <taxon>Viridiplantae</taxon>
        <taxon>Chlorophyta</taxon>
        <taxon>core chlorophytes</taxon>
        <taxon>Chlorophyceae</taxon>
        <taxon>CS clade</taxon>
        <taxon>Chlamydomonadales</taxon>
        <taxon>Volvocaceae</taxon>
        <taxon>Volvox</taxon>
    </lineage>
</organism>
<dbReference type="GeneID" id="9627148"/>
<evidence type="ECO:0000313" key="3">
    <source>
        <dbReference type="Proteomes" id="UP000001058"/>
    </source>
</evidence>
<dbReference type="GO" id="GO:0140664">
    <property type="term" value="F:ATP-dependent DNA damage sensor activity"/>
    <property type="evidence" value="ECO:0007669"/>
    <property type="project" value="InterPro"/>
</dbReference>
<dbReference type="GO" id="GO:0006298">
    <property type="term" value="P:mismatch repair"/>
    <property type="evidence" value="ECO:0007669"/>
    <property type="project" value="InterPro"/>
</dbReference>
<dbReference type="EMBL" id="GL378398">
    <property type="protein sequence ID" value="EFJ41216.1"/>
    <property type="molecule type" value="Genomic_DNA"/>
</dbReference>
<evidence type="ECO:0000313" key="2">
    <source>
        <dbReference type="EMBL" id="EFJ41216.1"/>
    </source>
</evidence>
<accession>D8UG86</accession>
<protein>
    <submittedName>
        <fullName evidence="2">Uncharacterized protein</fullName>
    </submittedName>
</protein>
<gene>
    <name evidence="2" type="ORF">VOLCADRAFT_35772</name>
</gene>
<dbReference type="Pfam" id="PF13589">
    <property type="entry name" value="HATPase_c_3"/>
    <property type="match status" value="1"/>
</dbReference>
<dbReference type="eggNOG" id="KOG1977">
    <property type="taxonomic scope" value="Eukaryota"/>
</dbReference>
<dbReference type="GO" id="GO:0032300">
    <property type="term" value="C:mismatch repair complex"/>
    <property type="evidence" value="ECO:0007669"/>
    <property type="project" value="InterPro"/>
</dbReference>
<dbReference type="AlphaFoldDB" id="D8UG86"/>
<keyword evidence="3" id="KW-1185">Reference proteome</keyword>
<name>D8UG86_VOLCA</name>
<feature type="non-terminal residue" evidence="2">
    <location>
        <position position="1"/>
    </location>
</feature>
<dbReference type="GO" id="GO:0016887">
    <property type="term" value="F:ATP hydrolysis activity"/>
    <property type="evidence" value="ECO:0007669"/>
    <property type="project" value="InterPro"/>
</dbReference>
<sequence length="159" mass="16923">IQQLPGVLTDKIRSGVTLNSLPEAVAELLANSIDSGAKSVTVIFNPRALNFVVEDDGHGIASLDALGVRYCTSKIRSMADLRNGVRTLGFRGEAISSLFSVAEEVCITTRARGTFVTLSKQVKSGGSHVQTGPSTVQLAHSGTTVSVKKLLYNQPVRQR</sequence>
<dbReference type="Gene3D" id="3.30.565.10">
    <property type="entry name" value="Histidine kinase-like ATPase, C-terminal domain"/>
    <property type="match status" value="1"/>
</dbReference>
<dbReference type="Proteomes" id="UP000001058">
    <property type="component" value="Unassembled WGS sequence"/>
</dbReference>
<dbReference type="OrthoDB" id="429932at2759"/>
<evidence type="ECO:0000256" key="1">
    <source>
        <dbReference type="ARBA" id="ARBA00006082"/>
    </source>
</evidence>
<dbReference type="PANTHER" id="PTHR10073:SF47">
    <property type="entry name" value="DNA MISMATCH REPAIR PROTEIN MLH3"/>
    <property type="match status" value="1"/>
</dbReference>
<dbReference type="RefSeq" id="XP_002957667.1">
    <property type="nucleotide sequence ID" value="XM_002957621.1"/>
</dbReference>
<dbReference type="InterPro" id="IPR038973">
    <property type="entry name" value="MutL/Mlh/Pms-like"/>
</dbReference>
<dbReference type="STRING" id="3068.D8UG86"/>
<dbReference type="InParanoid" id="D8UG86"/>
<dbReference type="InterPro" id="IPR036890">
    <property type="entry name" value="HATPase_C_sf"/>
</dbReference>
<comment type="similarity">
    <text evidence="1">Belongs to the DNA mismatch repair MutL/HexB family.</text>
</comment>
<proteinExistence type="inferred from homology"/>